<evidence type="ECO:0000313" key="4">
    <source>
        <dbReference type="Proteomes" id="UP001190926"/>
    </source>
</evidence>
<comment type="caution">
    <text evidence="3">The sequence shown here is derived from an EMBL/GenBank/DDBJ whole genome shotgun (WGS) entry which is preliminary data.</text>
</comment>
<dbReference type="EMBL" id="SDAM02001762">
    <property type="protein sequence ID" value="KAH6821959.1"/>
    <property type="molecule type" value="Genomic_DNA"/>
</dbReference>
<dbReference type="Proteomes" id="UP001190926">
    <property type="component" value="Unassembled WGS sequence"/>
</dbReference>
<dbReference type="AlphaFoldDB" id="A0AAD4IVB6"/>
<reference evidence="3 4" key="1">
    <citation type="journal article" date="2021" name="Nat. Commun.">
        <title>Incipient diploidization of the medicinal plant Perilla within 10,000 years.</title>
        <authorList>
            <person name="Zhang Y."/>
            <person name="Shen Q."/>
            <person name="Leng L."/>
            <person name="Zhang D."/>
            <person name="Chen S."/>
            <person name="Shi Y."/>
            <person name="Ning Z."/>
            <person name="Chen S."/>
        </authorList>
    </citation>
    <scope>NUCLEOTIDE SEQUENCE [LARGE SCALE GENOMIC DNA]</scope>
    <source>
        <strain evidence="4">cv. PC099</strain>
    </source>
</reference>
<evidence type="ECO:0000259" key="2">
    <source>
        <dbReference type="SMART" id="SM00835"/>
    </source>
</evidence>
<dbReference type="Gene3D" id="2.60.120.10">
    <property type="entry name" value="Jelly Rolls"/>
    <property type="match status" value="1"/>
</dbReference>
<dbReference type="InterPro" id="IPR014710">
    <property type="entry name" value="RmlC-like_jellyroll"/>
</dbReference>
<feature type="signal peptide" evidence="1">
    <location>
        <begin position="1"/>
        <end position="24"/>
    </location>
</feature>
<evidence type="ECO:0000256" key="1">
    <source>
        <dbReference type="SAM" id="SignalP"/>
    </source>
</evidence>
<gene>
    <name evidence="3" type="ORF">C2S53_019538</name>
</gene>
<name>A0AAD4IVB6_PERFH</name>
<keyword evidence="1" id="KW-0732">Signal</keyword>
<dbReference type="InterPro" id="IPR050253">
    <property type="entry name" value="Seed_Storage-Functional"/>
</dbReference>
<dbReference type="CDD" id="cd02242">
    <property type="entry name" value="cupin_11S_legumin_N"/>
    <property type="match status" value="1"/>
</dbReference>
<dbReference type="PANTHER" id="PTHR31189:SF59">
    <property type="entry name" value="11S GLOBULIN SUBUNIT BETA-LIKE"/>
    <property type="match status" value="1"/>
</dbReference>
<dbReference type="SUPFAM" id="SSF51182">
    <property type="entry name" value="RmlC-like cupins"/>
    <property type="match status" value="1"/>
</dbReference>
<feature type="domain" description="Cupin type-1" evidence="2">
    <location>
        <begin position="57"/>
        <end position="205"/>
    </location>
</feature>
<feature type="chain" id="PRO_5042156858" description="Cupin type-1 domain-containing protein" evidence="1">
    <location>
        <begin position="25"/>
        <end position="246"/>
    </location>
</feature>
<dbReference type="InterPro" id="IPR006045">
    <property type="entry name" value="Cupin_1"/>
</dbReference>
<dbReference type="SMART" id="SM00835">
    <property type="entry name" value="Cupin_1"/>
    <property type="match status" value="1"/>
</dbReference>
<organism evidence="3 4">
    <name type="scientific">Perilla frutescens var. hirtella</name>
    <name type="common">Perilla citriodora</name>
    <name type="synonym">Perilla setoyensis</name>
    <dbReference type="NCBI Taxonomy" id="608512"/>
    <lineage>
        <taxon>Eukaryota</taxon>
        <taxon>Viridiplantae</taxon>
        <taxon>Streptophyta</taxon>
        <taxon>Embryophyta</taxon>
        <taxon>Tracheophyta</taxon>
        <taxon>Spermatophyta</taxon>
        <taxon>Magnoliopsida</taxon>
        <taxon>eudicotyledons</taxon>
        <taxon>Gunneridae</taxon>
        <taxon>Pentapetalae</taxon>
        <taxon>asterids</taxon>
        <taxon>lamiids</taxon>
        <taxon>Lamiales</taxon>
        <taxon>Lamiaceae</taxon>
        <taxon>Nepetoideae</taxon>
        <taxon>Elsholtzieae</taxon>
        <taxon>Perilla</taxon>
    </lineage>
</organism>
<dbReference type="InterPro" id="IPR011051">
    <property type="entry name" value="RmlC_Cupin_sf"/>
</dbReference>
<dbReference type="PANTHER" id="PTHR31189">
    <property type="entry name" value="OS03G0336100 PROTEIN-RELATED"/>
    <property type="match status" value="1"/>
</dbReference>
<proteinExistence type="predicted"/>
<sequence>MASTFSLPLIGFFLAALIFGGSSALLFGEHQQGSLFENLQHQQQHRRLRARTDCRVERLTAQEPTLRLDSEAGRTEFWDRNNQQFECAGVAAVRNYIEPRGLLLPHYNNAPQLLYIGLLGAVIPGCAETFESETQQRDDRSRRFMDRHQKVRQFRQGDVLALPAGFTLWFYNNGEERLETVALLDTGNEINQLDQTFRLESHKAYHKVTIPDRGKKSKAKKTTFLIHSTKNFWQKFSMLIAKLRGN</sequence>
<accession>A0AAD4IVB6</accession>
<keyword evidence="4" id="KW-1185">Reference proteome</keyword>
<dbReference type="Pfam" id="PF00190">
    <property type="entry name" value="Cupin_1"/>
    <property type="match status" value="1"/>
</dbReference>
<protein>
    <recommendedName>
        <fullName evidence="2">Cupin type-1 domain-containing protein</fullName>
    </recommendedName>
</protein>
<evidence type="ECO:0000313" key="3">
    <source>
        <dbReference type="EMBL" id="KAH6821959.1"/>
    </source>
</evidence>